<feature type="region of interest" description="Disordered" evidence="1">
    <location>
        <begin position="1"/>
        <end position="35"/>
    </location>
</feature>
<sequence length="206" mass="23805">KNLKYQKRSAPPAASDTNFYKQSASNRRNSSMPAPIQKPLKERIIHLLALKPYRKPELLLWLERERAGTKDKAELGAVLEEVAKVNPKDSSYLLKEDFYKHVQRDWPGYIEEEKQLIRRLLSRNVRFLWTHGKDWQRKDKNLLTKGYTTNDQRGLQAAIGQHHGPCIYAFVTVFAPVSQPSRVLAVFCGLVTQKQLKQSERSPDAH</sequence>
<feature type="domain" description="RNA polymerase II elongation factor ELL N-terminal" evidence="2">
    <location>
        <begin position="8"/>
        <end position="124"/>
    </location>
</feature>
<keyword evidence="4" id="KW-1185">Reference proteome</keyword>
<accession>A0ABV0MP39</accession>
<protein>
    <recommendedName>
        <fullName evidence="2">RNA polymerase II elongation factor ELL N-terminal domain-containing protein</fullName>
    </recommendedName>
</protein>
<dbReference type="InterPro" id="IPR042065">
    <property type="entry name" value="E3_ELL-like"/>
</dbReference>
<evidence type="ECO:0000313" key="4">
    <source>
        <dbReference type="Proteomes" id="UP001476798"/>
    </source>
</evidence>
<dbReference type="SUPFAM" id="SSF46785">
    <property type="entry name" value="Winged helix' DNA-binding domain"/>
    <property type="match status" value="1"/>
</dbReference>
<dbReference type="PANTHER" id="PTHR23288:SF12">
    <property type="entry name" value="RNA POLYMERASE II ELONGATION FACTOR ELL2 ISOFORM X1"/>
    <property type="match status" value="1"/>
</dbReference>
<name>A0ABV0MP39_9TELE</name>
<dbReference type="Pfam" id="PF10390">
    <property type="entry name" value="ELL"/>
    <property type="match status" value="1"/>
</dbReference>
<dbReference type="InterPro" id="IPR031176">
    <property type="entry name" value="ELL/occludin"/>
</dbReference>
<gene>
    <name evidence="3" type="ORF">GOODEAATRI_004030</name>
</gene>
<dbReference type="Gene3D" id="1.10.10.2670">
    <property type="entry name" value="E3 ubiquitin-protein ligase"/>
    <property type="match status" value="1"/>
</dbReference>
<dbReference type="PANTHER" id="PTHR23288">
    <property type="entry name" value="OCCLUDIN AND RNA POLYMERASE II ELONGATION FACTOR ELL"/>
    <property type="match status" value="1"/>
</dbReference>
<dbReference type="InterPro" id="IPR036390">
    <property type="entry name" value="WH_DNA-bd_sf"/>
</dbReference>
<dbReference type="InterPro" id="IPR019464">
    <property type="entry name" value="ELL_N"/>
</dbReference>
<evidence type="ECO:0000259" key="2">
    <source>
        <dbReference type="Pfam" id="PF10390"/>
    </source>
</evidence>
<comment type="caution">
    <text evidence="3">The sequence shown here is derived from an EMBL/GenBank/DDBJ whole genome shotgun (WGS) entry which is preliminary data.</text>
</comment>
<feature type="compositionally biased region" description="Polar residues" evidence="1">
    <location>
        <begin position="15"/>
        <end position="32"/>
    </location>
</feature>
<evidence type="ECO:0000256" key="1">
    <source>
        <dbReference type="SAM" id="MobiDB-lite"/>
    </source>
</evidence>
<reference evidence="3 4" key="1">
    <citation type="submission" date="2021-06" db="EMBL/GenBank/DDBJ databases">
        <authorList>
            <person name="Palmer J.M."/>
        </authorList>
    </citation>
    <scope>NUCLEOTIDE SEQUENCE [LARGE SCALE GENOMIC DNA]</scope>
    <source>
        <strain evidence="3 4">GA_2019</strain>
        <tissue evidence="3">Muscle</tissue>
    </source>
</reference>
<evidence type="ECO:0000313" key="3">
    <source>
        <dbReference type="EMBL" id="MEQ2160877.1"/>
    </source>
</evidence>
<organism evidence="3 4">
    <name type="scientific">Goodea atripinnis</name>
    <dbReference type="NCBI Taxonomy" id="208336"/>
    <lineage>
        <taxon>Eukaryota</taxon>
        <taxon>Metazoa</taxon>
        <taxon>Chordata</taxon>
        <taxon>Craniata</taxon>
        <taxon>Vertebrata</taxon>
        <taxon>Euteleostomi</taxon>
        <taxon>Actinopterygii</taxon>
        <taxon>Neopterygii</taxon>
        <taxon>Teleostei</taxon>
        <taxon>Neoteleostei</taxon>
        <taxon>Acanthomorphata</taxon>
        <taxon>Ovalentaria</taxon>
        <taxon>Atherinomorphae</taxon>
        <taxon>Cyprinodontiformes</taxon>
        <taxon>Goodeidae</taxon>
        <taxon>Goodea</taxon>
    </lineage>
</organism>
<proteinExistence type="predicted"/>
<dbReference type="EMBL" id="JAHRIO010010160">
    <property type="protein sequence ID" value="MEQ2160877.1"/>
    <property type="molecule type" value="Genomic_DNA"/>
</dbReference>
<feature type="non-terminal residue" evidence="3">
    <location>
        <position position="1"/>
    </location>
</feature>
<dbReference type="Proteomes" id="UP001476798">
    <property type="component" value="Unassembled WGS sequence"/>
</dbReference>